<feature type="transmembrane region" description="Helical" evidence="6">
    <location>
        <begin position="201"/>
        <end position="220"/>
    </location>
</feature>
<dbReference type="RefSeq" id="WP_123641993.1">
    <property type="nucleotide sequence ID" value="NZ_ML119084.1"/>
</dbReference>
<dbReference type="GO" id="GO:0022857">
    <property type="term" value="F:transmembrane transporter activity"/>
    <property type="evidence" value="ECO:0007669"/>
    <property type="project" value="InterPro"/>
</dbReference>
<dbReference type="Proteomes" id="UP000268016">
    <property type="component" value="Unassembled WGS sequence"/>
</dbReference>
<accession>A0A3N2R504</accession>
<feature type="transmembrane region" description="Helical" evidence="6">
    <location>
        <begin position="65"/>
        <end position="83"/>
    </location>
</feature>
<feature type="transmembrane region" description="Helical" evidence="6">
    <location>
        <begin position="300"/>
        <end position="316"/>
    </location>
</feature>
<dbReference type="InterPro" id="IPR001851">
    <property type="entry name" value="ABC_transp_permease"/>
</dbReference>
<feature type="transmembrane region" description="Helical" evidence="6">
    <location>
        <begin position="150"/>
        <end position="172"/>
    </location>
</feature>
<evidence type="ECO:0000256" key="2">
    <source>
        <dbReference type="ARBA" id="ARBA00022475"/>
    </source>
</evidence>
<evidence type="ECO:0000256" key="6">
    <source>
        <dbReference type="SAM" id="Phobius"/>
    </source>
</evidence>
<comment type="caution">
    <text evidence="7">The sequence shown here is derived from an EMBL/GenBank/DDBJ whole genome shotgun (WGS) entry which is preliminary data.</text>
</comment>
<keyword evidence="5 6" id="KW-0472">Membrane</keyword>
<dbReference type="CDD" id="cd06580">
    <property type="entry name" value="TM_PBP1_transp_TpRbsC_like"/>
    <property type="match status" value="1"/>
</dbReference>
<dbReference type="EMBL" id="RDRB01000004">
    <property type="protein sequence ID" value="ROU02473.1"/>
    <property type="molecule type" value="Genomic_DNA"/>
</dbReference>
<feature type="transmembrane region" description="Helical" evidence="6">
    <location>
        <begin position="273"/>
        <end position="293"/>
    </location>
</feature>
<name>A0A3N2R504_9RHOB</name>
<feature type="transmembrane region" description="Helical" evidence="6">
    <location>
        <begin position="249"/>
        <end position="267"/>
    </location>
</feature>
<evidence type="ECO:0000256" key="5">
    <source>
        <dbReference type="ARBA" id="ARBA00023136"/>
    </source>
</evidence>
<dbReference type="GO" id="GO:0005886">
    <property type="term" value="C:plasma membrane"/>
    <property type="evidence" value="ECO:0007669"/>
    <property type="project" value="UniProtKB-SubCell"/>
</dbReference>
<dbReference type="PANTHER" id="PTHR47089:SF1">
    <property type="entry name" value="GUANOSINE ABC TRANSPORTER PERMEASE PROTEIN NUPP"/>
    <property type="match status" value="1"/>
</dbReference>
<dbReference type="PANTHER" id="PTHR47089">
    <property type="entry name" value="ABC TRANSPORTER, PERMEASE PROTEIN"/>
    <property type="match status" value="1"/>
</dbReference>
<keyword evidence="2" id="KW-1003">Cell membrane</keyword>
<feature type="transmembrane region" description="Helical" evidence="6">
    <location>
        <begin position="328"/>
        <end position="347"/>
    </location>
</feature>
<proteinExistence type="predicted"/>
<comment type="subcellular location">
    <subcellularLocation>
        <location evidence="1">Cell membrane</location>
        <topology evidence="1">Multi-pass membrane protein</topology>
    </subcellularLocation>
</comment>
<sequence length="373" mass="39391">MIALERRPQASTAWTWAAPLMAVVLTMIFGGLLFAALGKDPLVAIRTIFWDPLFGEFASFYRPQLLVKGAPLVLIAIGLSFGFRAGIWNIGAEGQYILGAICGAAVGLALYPSEARWLIFPLMIAGGALGGFLWAMIPGLLKVRFNANEILVSLMLVYVAEQLLAAMALGALKNPEGMGFPGSRNLAQWDSSVSWIDRSAGLHWGVLFALGAVVAAYALMARHVLGFQIRLTGQSPRAAAFAGVRPNRLILVCLGLAGALAGLAGMFEVTGPAGQITIDFNVGYGFTAIIVAFLGRLHPVGILLAGGIMALTYIGGEIAQNQLGTPAAAIQVFQGMLLFFLLAVDVLTHYRLRLGRKAPAPAPRPAPAPEAAE</sequence>
<dbReference type="Pfam" id="PF02653">
    <property type="entry name" value="BPD_transp_2"/>
    <property type="match status" value="1"/>
</dbReference>
<gene>
    <name evidence="7" type="ORF">EAT49_09025</name>
</gene>
<evidence type="ECO:0000256" key="3">
    <source>
        <dbReference type="ARBA" id="ARBA00022692"/>
    </source>
</evidence>
<evidence type="ECO:0000256" key="1">
    <source>
        <dbReference type="ARBA" id="ARBA00004651"/>
    </source>
</evidence>
<evidence type="ECO:0000313" key="8">
    <source>
        <dbReference type="Proteomes" id="UP000268016"/>
    </source>
</evidence>
<organism evidence="7 8">
    <name type="scientific">Histidinibacterium lentulum</name>
    <dbReference type="NCBI Taxonomy" id="2480588"/>
    <lineage>
        <taxon>Bacteria</taxon>
        <taxon>Pseudomonadati</taxon>
        <taxon>Pseudomonadota</taxon>
        <taxon>Alphaproteobacteria</taxon>
        <taxon>Rhodobacterales</taxon>
        <taxon>Paracoccaceae</taxon>
        <taxon>Histidinibacterium</taxon>
    </lineage>
</organism>
<reference evidence="7 8" key="1">
    <citation type="submission" date="2018-10" db="EMBL/GenBank/DDBJ databases">
        <title>Histidinibacterium lentulum gen. nov., sp. nov., a marine bacterium from the culture broth of Picochlorum sp. 122.</title>
        <authorList>
            <person name="Wang G."/>
        </authorList>
    </citation>
    <scope>NUCLEOTIDE SEQUENCE [LARGE SCALE GENOMIC DNA]</scope>
    <source>
        <strain evidence="7 8">B17</strain>
    </source>
</reference>
<feature type="transmembrane region" description="Helical" evidence="6">
    <location>
        <begin position="12"/>
        <end position="37"/>
    </location>
</feature>
<keyword evidence="3 6" id="KW-0812">Transmembrane</keyword>
<dbReference type="OrthoDB" id="9809785at2"/>
<evidence type="ECO:0000256" key="4">
    <source>
        <dbReference type="ARBA" id="ARBA00022989"/>
    </source>
</evidence>
<protein>
    <submittedName>
        <fullName evidence="7">ABC transporter permease</fullName>
    </submittedName>
</protein>
<feature type="transmembrane region" description="Helical" evidence="6">
    <location>
        <begin position="117"/>
        <end position="138"/>
    </location>
</feature>
<feature type="transmembrane region" description="Helical" evidence="6">
    <location>
        <begin position="95"/>
        <end position="111"/>
    </location>
</feature>
<dbReference type="AlphaFoldDB" id="A0A3N2R504"/>
<evidence type="ECO:0000313" key="7">
    <source>
        <dbReference type="EMBL" id="ROU02473.1"/>
    </source>
</evidence>
<keyword evidence="4 6" id="KW-1133">Transmembrane helix</keyword>
<keyword evidence="8" id="KW-1185">Reference proteome</keyword>